<evidence type="ECO:0000313" key="3">
    <source>
        <dbReference type="Proteomes" id="UP000035009"/>
    </source>
</evidence>
<dbReference type="Gene3D" id="1.10.260.130">
    <property type="match status" value="1"/>
</dbReference>
<protein>
    <submittedName>
        <fullName evidence="2">Putative lipase</fullName>
    </submittedName>
</protein>
<dbReference type="PIRSF" id="PIRSF029171">
    <property type="entry name" value="Esterase_LipA"/>
    <property type="match status" value="1"/>
</dbReference>
<feature type="signal peptide" evidence="1">
    <location>
        <begin position="1"/>
        <end position="26"/>
    </location>
</feature>
<keyword evidence="1" id="KW-0732">Signal</keyword>
<name>M3VCX7_GORML</name>
<dbReference type="SUPFAM" id="SSF53474">
    <property type="entry name" value="alpha/beta-Hydrolases"/>
    <property type="match status" value="1"/>
</dbReference>
<dbReference type="eggNOG" id="COG1073">
    <property type="taxonomic scope" value="Bacteria"/>
</dbReference>
<dbReference type="InterPro" id="IPR005152">
    <property type="entry name" value="Lipase_secreted"/>
</dbReference>
<dbReference type="AlphaFoldDB" id="M3VCX7"/>
<reference evidence="2 3" key="1">
    <citation type="submission" date="2013-02" db="EMBL/GenBank/DDBJ databases">
        <title>Whole genome shotgun sequence of Gordonia malaquae NBRC 108250.</title>
        <authorList>
            <person name="Yoshida I."/>
            <person name="Hosoyama A."/>
            <person name="Tsuchikane K."/>
            <person name="Ando Y."/>
            <person name="Baba S."/>
            <person name="Ohji S."/>
            <person name="Hamada M."/>
            <person name="Tamura T."/>
            <person name="Yamazoe A."/>
            <person name="Yamazaki S."/>
            <person name="Fujita N."/>
        </authorList>
    </citation>
    <scope>NUCLEOTIDE SEQUENCE [LARGE SCALE GENOMIC DNA]</scope>
    <source>
        <strain evidence="2 3">NBRC 108250</strain>
    </source>
</reference>
<keyword evidence="3" id="KW-1185">Reference proteome</keyword>
<dbReference type="PANTHER" id="PTHR34853:SF1">
    <property type="entry name" value="LIPASE 5"/>
    <property type="match status" value="1"/>
</dbReference>
<dbReference type="STRING" id="410332.SAMN04488550_3389"/>
<accession>M3VCX7</accession>
<proteinExistence type="predicted"/>
<dbReference type="OrthoDB" id="9798122at2"/>
<feature type="chain" id="PRO_5004041118" evidence="1">
    <location>
        <begin position="27"/>
        <end position="460"/>
    </location>
</feature>
<dbReference type="EMBL" id="BAOP01000001">
    <property type="protein sequence ID" value="GAC77999.1"/>
    <property type="molecule type" value="Genomic_DNA"/>
</dbReference>
<dbReference type="Proteomes" id="UP000035009">
    <property type="component" value="Unassembled WGS sequence"/>
</dbReference>
<dbReference type="PANTHER" id="PTHR34853">
    <property type="match status" value="1"/>
</dbReference>
<dbReference type="Pfam" id="PF03583">
    <property type="entry name" value="LIP"/>
    <property type="match status" value="1"/>
</dbReference>
<dbReference type="InterPro" id="IPR029058">
    <property type="entry name" value="AB_hydrolase_fold"/>
</dbReference>
<gene>
    <name evidence="2" type="ORF">GM1_001_01240</name>
</gene>
<dbReference type="RefSeq" id="WP_008375800.1">
    <property type="nucleotide sequence ID" value="NZ_BAOP01000001.1"/>
</dbReference>
<dbReference type="Gene3D" id="3.40.50.1820">
    <property type="entry name" value="alpha/beta hydrolase"/>
    <property type="match status" value="1"/>
</dbReference>
<comment type="caution">
    <text evidence="2">The sequence shown here is derived from an EMBL/GenBank/DDBJ whole genome shotgun (WGS) entry which is preliminary data.</text>
</comment>
<dbReference type="GO" id="GO:0004806">
    <property type="term" value="F:triacylglycerol lipase activity"/>
    <property type="evidence" value="ECO:0007669"/>
    <property type="project" value="InterPro"/>
</dbReference>
<sequence>MRVKKAIAYLVAAAAGVSLIAAPVAAAPSSVRVAPAPLVPLPQELDSSFYRPAQSRVAAASPGEILGARRINAANFGVAPLNVDAWQLSFRSTDTSGRAIPAVTTILKPRGTTKGPRKVISMQIAEDSTAGYCSTSYAIQHLNASPLLGQVVAPAELLVGQGFLAQGYALVLPDHEGPNHAYAAGPLGARITLDSLRAAKQFAPSTITDASPIGLYGYSGGAIVTGHTAELKQSYAPELNIVGAAEGGVPADLGSLLRTAQNGATSGLVLGAVFGLAREYKYFDSFLDRRLNPLGKGLRDLKGPLCVQYQAATFPFLNNTGLIDWPGGALNAPSVKRLLSDTRMGRARPDMPMYIWNSQLDEIVPVGQVNTLVKKYCAAPGPSITYTRDHLSEHIIGEVAGAPMAFLWLKDRLDGKPATPGCTTRDELSMATDAKWWPTFSRTIGTDLAALFGAAIGRGK</sequence>
<evidence type="ECO:0000256" key="1">
    <source>
        <dbReference type="SAM" id="SignalP"/>
    </source>
</evidence>
<organism evidence="2 3">
    <name type="scientific">Gordonia malaquae NBRC 108250</name>
    <dbReference type="NCBI Taxonomy" id="1223542"/>
    <lineage>
        <taxon>Bacteria</taxon>
        <taxon>Bacillati</taxon>
        <taxon>Actinomycetota</taxon>
        <taxon>Actinomycetes</taxon>
        <taxon>Mycobacteriales</taxon>
        <taxon>Gordoniaceae</taxon>
        <taxon>Gordonia</taxon>
    </lineage>
</organism>
<dbReference type="GO" id="GO:0016042">
    <property type="term" value="P:lipid catabolic process"/>
    <property type="evidence" value="ECO:0007669"/>
    <property type="project" value="InterPro"/>
</dbReference>
<evidence type="ECO:0000313" key="2">
    <source>
        <dbReference type="EMBL" id="GAC77999.1"/>
    </source>
</evidence>